<evidence type="ECO:0000256" key="13">
    <source>
        <dbReference type="ARBA" id="ARBA00023136"/>
    </source>
</evidence>
<dbReference type="EC" id="2.7.13.3" evidence="3"/>
<evidence type="ECO:0000256" key="8">
    <source>
        <dbReference type="ARBA" id="ARBA00022692"/>
    </source>
</evidence>
<evidence type="ECO:0000256" key="6">
    <source>
        <dbReference type="ARBA" id="ARBA00022553"/>
    </source>
</evidence>
<evidence type="ECO:0000313" key="23">
    <source>
        <dbReference type="Proteomes" id="UP000565723"/>
    </source>
</evidence>
<feature type="modified residue" description="4-aspartylphosphate" evidence="15">
    <location>
        <position position="649"/>
    </location>
</feature>
<dbReference type="InterPro" id="IPR036641">
    <property type="entry name" value="HPT_dom_sf"/>
</dbReference>
<comment type="caution">
    <text evidence="22">The sequence shown here is derived from an EMBL/GenBank/DDBJ whole genome shotgun (WGS) entry which is preliminary data.</text>
</comment>
<dbReference type="InterPro" id="IPR011006">
    <property type="entry name" value="CheY-like_superfamily"/>
</dbReference>
<evidence type="ECO:0000256" key="14">
    <source>
        <dbReference type="PROSITE-ProRule" id="PRU00110"/>
    </source>
</evidence>
<organism evidence="22 23">
    <name type="scientific">Ruegeria pomeroyi</name>
    <dbReference type="NCBI Taxonomy" id="89184"/>
    <lineage>
        <taxon>Bacteria</taxon>
        <taxon>Pseudomonadati</taxon>
        <taxon>Pseudomonadota</taxon>
        <taxon>Alphaproteobacteria</taxon>
        <taxon>Rhodobacterales</taxon>
        <taxon>Roseobacteraceae</taxon>
        <taxon>Ruegeria</taxon>
    </lineage>
</organism>
<keyword evidence="11 17" id="KW-1133">Transmembrane helix</keyword>
<feature type="transmembrane region" description="Helical" evidence="17">
    <location>
        <begin position="175"/>
        <end position="198"/>
    </location>
</feature>
<evidence type="ECO:0000256" key="10">
    <source>
        <dbReference type="ARBA" id="ARBA00022840"/>
    </source>
</evidence>
<dbReference type="SMART" id="SM00448">
    <property type="entry name" value="REC"/>
    <property type="match status" value="1"/>
</dbReference>
<accession>A0A850LNQ8</accession>
<feature type="modified residue" description="Phosphohistidine" evidence="14">
    <location>
        <position position="775"/>
    </location>
</feature>
<dbReference type="InterPro" id="IPR001789">
    <property type="entry name" value="Sig_transdc_resp-reg_receiver"/>
</dbReference>
<dbReference type="SUPFAM" id="SSF52172">
    <property type="entry name" value="CheY-like"/>
    <property type="match status" value="1"/>
</dbReference>
<evidence type="ECO:0000256" key="15">
    <source>
        <dbReference type="PROSITE-ProRule" id="PRU00169"/>
    </source>
</evidence>
<dbReference type="OMA" id="NGACRYC"/>
<keyword evidence="8 17" id="KW-0812">Transmembrane</keyword>
<dbReference type="SUPFAM" id="SSF47384">
    <property type="entry name" value="Homodimeric domain of signal transducing histidine kinase"/>
    <property type="match status" value="1"/>
</dbReference>
<feature type="domain" description="Response regulatory" evidence="19">
    <location>
        <begin position="600"/>
        <end position="716"/>
    </location>
</feature>
<dbReference type="Gene3D" id="3.40.50.2300">
    <property type="match status" value="1"/>
</dbReference>
<dbReference type="FunFam" id="3.30.565.10:FF:000010">
    <property type="entry name" value="Sensor histidine kinase RcsC"/>
    <property type="match status" value="1"/>
</dbReference>
<evidence type="ECO:0000256" key="16">
    <source>
        <dbReference type="SAM" id="Coils"/>
    </source>
</evidence>
<dbReference type="Gene3D" id="6.10.340.10">
    <property type="match status" value="1"/>
</dbReference>
<evidence type="ECO:0000256" key="7">
    <source>
        <dbReference type="ARBA" id="ARBA00022679"/>
    </source>
</evidence>
<dbReference type="InterPro" id="IPR003661">
    <property type="entry name" value="HisK_dim/P_dom"/>
</dbReference>
<dbReference type="PROSITE" id="PS50110">
    <property type="entry name" value="RESPONSE_REGULATORY"/>
    <property type="match status" value="1"/>
</dbReference>
<dbReference type="InterPro" id="IPR003594">
    <property type="entry name" value="HATPase_dom"/>
</dbReference>
<evidence type="ECO:0000256" key="4">
    <source>
        <dbReference type="ARBA" id="ARBA00022475"/>
    </source>
</evidence>
<evidence type="ECO:0000256" key="1">
    <source>
        <dbReference type="ARBA" id="ARBA00000085"/>
    </source>
</evidence>
<dbReference type="CDD" id="cd16922">
    <property type="entry name" value="HATPase_EvgS-ArcB-TorS-like"/>
    <property type="match status" value="1"/>
</dbReference>
<dbReference type="SUPFAM" id="SSF47226">
    <property type="entry name" value="Histidine-containing phosphotransfer domain, HPT domain"/>
    <property type="match status" value="1"/>
</dbReference>
<dbReference type="InterPro" id="IPR003660">
    <property type="entry name" value="HAMP_dom"/>
</dbReference>
<dbReference type="Pfam" id="PF01627">
    <property type="entry name" value="Hpt"/>
    <property type="match status" value="1"/>
</dbReference>
<protein>
    <recommendedName>
        <fullName evidence="3">histidine kinase</fullName>
        <ecNumber evidence="3">2.7.13.3</ecNumber>
    </recommendedName>
</protein>
<evidence type="ECO:0000256" key="17">
    <source>
        <dbReference type="SAM" id="Phobius"/>
    </source>
</evidence>
<gene>
    <name evidence="22" type="ORF">HW564_19345</name>
</gene>
<reference evidence="22 23" key="1">
    <citation type="journal article" date="2020" name="Proc. Natl. Acad. Sci. U.S.A.">
        <title>Ecological drivers of bacterial community assembly in synthetic phycospheres.</title>
        <authorList>
            <person name="Fu H."/>
            <person name="Uchimiya M."/>
            <person name="Gore J."/>
            <person name="Moran M.A."/>
        </authorList>
    </citation>
    <scope>NUCLEOTIDE SEQUENCE [LARGE SCALE GENOMIC DNA]</scope>
    <source>
        <strain evidence="22">HF-Din03</strain>
    </source>
</reference>
<dbReference type="Pfam" id="PF02518">
    <property type="entry name" value="HATPase_c"/>
    <property type="match status" value="1"/>
</dbReference>
<dbReference type="EMBL" id="JABXIY010000053">
    <property type="protein sequence ID" value="NVK99085.1"/>
    <property type="molecule type" value="Genomic_DNA"/>
</dbReference>
<comment type="subcellular location">
    <subcellularLocation>
        <location evidence="2">Cell inner membrane</location>
        <topology evidence="2">Multi-pass membrane protein</topology>
    </subcellularLocation>
</comment>
<evidence type="ECO:0000256" key="5">
    <source>
        <dbReference type="ARBA" id="ARBA00022519"/>
    </source>
</evidence>
<dbReference type="GO" id="GO:0005886">
    <property type="term" value="C:plasma membrane"/>
    <property type="evidence" value="ECO:0007669"/>
    <property type="project" value="UniProtKB-SubCell"/>
</dbReference>
<dbReference type="Pfam" id="PF00072">
    <property type="entry name" value="Response_reg"/>
    <property type="match status" value="1"/>
</dbReference>
<keyword evidence="5" id="KW-0997">Cell inner membrane</keyword>
<dbReference type="SUPFAM" id="SSF55874">
    <property type="entry name" value="ATPase domain of HSP90 chaperone/DNA topoisomerase II/histidine kinase"/>
    <property type="match status" value="1"/>
</dbReference>
<dbReference type="GO" id="GO:0000155">
    <property type="term" value="F:phosphorelay sensor kinase activity"/>
    <property type="evidence" value="ECO:0007669"/>
    <property type="project" value="InterPro"/>
</dbReference>
<dbReference type="SMART" id="SM00388">
    <property type="entry name" value="HisKA"/>
    <property type="match status" value="1"/>
</dbReference>
<dbReference type="CDD" id="cd00082">
    <property type="entry name" value="HisKA"/>
    <property type="match status" value="1"/>
</dbReference>
<dbReference type="Gene3D" id="3.30.565.10">
    <property type="entry name" value="Histidine kinase-like ATPase, C-terminal domain"/>
    <property type="match status" value="1"/>
</dbReference>
<dbReference type="RefSeq" id="WP_011048732.1">
    <property type="nucleotide sequence ID" value="NZ_CP076685.1"/>
</dbReference>
<evidence type="ECO:0000256" key="11">
    <source>
        <dbReference type="ARBA" id="ARBA00022989"/>
    </source>
</evidence>
<evidence type="ECO:0000259" key="20">
    <source>
        <dbReference type="PROSITE" id="PS50885"/>
    </source>
</evidence>
<keyword evidence="13 17" id="KW-0472">Membrane</keyword>
<dbReference type="InterPro" id="IPR036097">
    <property type="entry name" value="HisK_dim/P_sf"/>
</dbReference>
<dbReference type="CDD" id="cd06225">
    <property type="entry name" value="HAMP"/>
    <property type="match status" value="1"/>
</dbReference>
<evidence type="ECO:0000259" key="21">
    <source>
        <dbReference type="PROSITE" id="PS50894"/>
    </source>
</evidence>
<dbReference type="Pfam" id="PF00512">
    <property type="entry name" value="HisKA"/>
    <property type="match status" value="1"/>
</dbReference>
<proteinExistence type="predicted"/>
<dbReference type="PRINTS" id="PR00344">
    <property type="entry name" value="BCTRLSENSOR"/>
</dbReference>
<dbReference type="InterPro" id="IPR005467">
    <property type="entry name" value="His_kinase_dom"/>
</dbReference>
<evidence type="ECO:0000256" key="9">
    <source>
        <dbReference type="ARBA" id="ARBA00022777"/>
    </source>
</evidence>
<keyword evidence="12" id="KW-0902">Two-component regulatory system</keyword>
<dbReference type="InterPro" id="IPR036890">
    <property type="entry name" value="HATPase_C_sf"/>
</dbReference>
<dbReference type="InterPro" id="IPR004358">
    <property type="entry name" value="Sig_transdc_His_kin-like_C"/>
</dbReference>
<evidence type="ECO:0000259" key="19">
    <source>
        <dbReference type="PROSITE" id="PS50110"/>
    </source>
</evidence>
<dbReference type="PROSITE" id="PS50885">
    <property type="entry name" value="HAMP"/>
    <property type="match status" value="1"/>
</dbReference>
<dbReference type="AlphaFoldDB" id="A0A850LNQ8"/>
<evidence type="ECO:0000256" key="2">
    <source>
        <dbReference type="ARBA" id="ARBA00004429"/>
    </source>
</evidence>
<keyword evidence="6 15" id="KW-0597">Phosphoprotein</keyword>
<keyword evidence="7" id="KW-0808">Transferase</keyword>
<dbReference type="InterPro" id="IPR008207">
    <property type="entry name" value="Sig_transdc_His_kin_Hpt_dom"/>
</dbReference>
<keyword evidence="10" id="KW-0067">ATP-binding</keyword>
<feature type="coiled-coil region" evidence="16">
    <location>
        <begin position="235"/>
        <end position="276"/>
    </location>
</feature>
<feature type="domain" description="HPt" evidence="21">
    <location>
        <begin position="736"/>
        <end position="827"/>
    </location>
</feature>
<dbReference type="Pfam" id="PF00672">
    <property type="entry name" value="HAMP"/>
    <property type="match status" value="1"/>
</dbReference>
<dbReference type="Proteomes" id="UP000565723">
    <property type="component" value="Unassembled WGS sequence"/>
</dbReference>
<keyword evidence="9" id="KW-0418">Kinase</keyword>
<comment type="catalytic activity">
    <reaction evidence="1">
        <text>ATP + protein L-histidine = ADP + protein N-phospho-L-histidine.</text>
        <dbReference type="EC" id="2.7.13.3"/>
    </reaction>
</comment>
<keyword evidence="16" id="KW-0175">Coiled coil</keyword>
<dbReference type="Gene3D" id="1.20.120.160">
    <property type="entry name" value="HPT domain"/>
    <property type="match status" value="1"/>
</dbReference>
<evidence type="ECO:0000313" key="22">
    <source>
        <dbReference type="EMBL" id="NVK99085.1"/>
    </source>
</evidence>
<dbReference type="CDD" id="cd17546">
    <property type="entry name" value="REC_hyHK_CKI1_RcsC-like"/>
    <property type="match status" value="1"/>
</dbReference>
<evidence type="ECO:0000256" key="12">
    <source>
        <dbReference type="ARBA" id="ARBA00023012"/>
    </source>
</evidence>
<sequence length="898" mass="97132">MRLKLKPAGITRKIALAAALLGVFSGLLLGVYTLLAEHSLRIGAARLNADRIVRATLPQIAGAYWEVDVPAVRAILNGLLEDPVILSASVEDPLLTEAQRDSSGLIDLSVSRQPLSEPPWLGFLFQSGSQAEKLSYALSNPRDGSEIGRLALELSFRPVQEDMVARSYVVLGSSILQALLVTAAIFLIVQLIVIRPLARLQAAALRVRDGYSFRLKGRDQRMFDVNRQDEISRLARAFRRTVTELEASRDNLQELVDERTRELLEARNEAVEASQAKSIFLANMSHELRTPLNAIIGLSGILLRDGQSNDNTRNLTDLRAAAKQLSENIDSILDLSKIEAGELVLEQVWFRLDDLLDDVLMQTRALMVGQPVLLTWDYAPDLPDELCADPLRLRQIMVNFASNAVKFTKEGEIRLLASYHDGALRLGVRDTGIGISPEQIEGIFKAFGQADGSTTRQYGGTGLGLSISQKLADKMQGKIQVDSEPGRGAEFTMVLCLPTRPAPQQGETKDLIKVEGTGGPVRQLQIMADRAAAALTSQIRPVTVTVTAKHAEFALRSSGSMAGKRFALPITHGEFAAALSELETGTGPTLPKNVFLAGRDVLVVEDNPVNLYVFVSLVEALGAKVRTATNGIEAVEQVAEAMPDVILMDLHMPLMDGYRALENLQGRYQASLAPVVAATANATQDEAERCIAAGFAGFVPKPIDPSKLHSILADLCGSGKYPGVDQKKGLFYAGGNRQHYEASLRRFHASLREWFAALEALADGPESQGRADLLHAIKGAASTVGADGLAELAAGAETGAVSIGKVAQALSRMLEQFDAFSPHVAKKLPLNSDRLERIGALVRNRDILALEETQNTALRGLLEPAAAAFESLTAALTALDFETADQIVEQLREALHDD</sequence>
<dbReference type="PROSITE" id="PS50894">
    <property type="entry name" value="HPT"/>
    <property type="match status" value="1"/>
</dbReference>
<keyword evidence="4" id="KW-1003">Cell membrane</keyword>
<dbReference type="PROSITE" id="PS50109">
    <property type="entry name" value="HIS_KIN"/>
    <property type="match status" value="1"/>
</dbReference>
<dbReference type="Gene3D" id="1.10.287.130">
    <property type="match status" value="1"/>
</dbReference>
<name>A0A850LNQ8_9RHOB</name>
<evidence type="ECO:0000259" key="18">
    <source>
        <dbReference type="PROSITE" id="PS50109"/>
    </source>
</evidence>
<feature type="domain" description="Histidine kinase" evidence="18">
    <location>
        <begin position="283"/>
        <end position="499"/>
    </location>
</feature>
<feature type="domain" description="HAMP" evidence="20">
    <location>
        <begin position="191"/>
        <end position="250"/>
    </location>
</feature>
<dbReference type="SMART" id="SM00387">
    <property type="entry name" value="HATPase_c"/>
    <property type="match status" value="1"/>
</dbReference>
<keyword evidence="10" id="KW-0547">Nucleotide-binding</keyword>
<dbReference type="SMART" id="SM00304">
    <property type="entry name" value="HAMP"/>
    <property type="match status" value="1"/>
</dbReference>
<dbReference type="PANTHER" id="PTHR43047">
    <property type="entry name" value="TWO-COMPONENT HISTIDINE PROTEIN KINASE"/>
    <property type="match status" value="1"/>
</dbReference>
<evidence type="ECO:0000256" key="3">
    <source>
        <dbReference type="ARBA" id="ARBA00012438"/>
    </source>
</evidence>